<protein>
    <submittedName>
        <fullName evidence="2">Cell wall assembly regulator protein</fullName>
    </submittedName>
</protein>
<reference evidence="2" key="1">
    <citation type="submission" date="2013-12" db="EMBL/GenBank/DDBJ databases">
        <authorList>
            <person name="Linke B."/>
        </authorList>
    </citation>
    <scope>NUCLEOTIDE SEQUENCE [LARGE SCALE GENOMIC DNA]</scope>
    <source>
        <strain evidence="2">CRIB-18</strain>
    </source>
</reference>
<dbReference type="AlphaFoldDB" id="A0A090D3D1"/>
<dbReference type="InterPro" id="IPR014719">
    <property type="entry name" value="Ribosomal_bL12_C/ClpS-like"/>
</dbReference>
<dbReference type="InterPro" id="IPR018958">
    <property type="entry name" value="Knr4/Smi1-like_dom"/>
</dbReference>
<dbReference type="EMBL" id="CCEJ010000014">
    <property type="protein sequence ID" value="CDR35173.1"/>
    <property type="molecule type" value="Genomic_DNA"/>
</dbReference>
<dbReference type="SUPFAM" id="SSF54736">
    <property type="entry name" value="ClpS-like"/>
    <property type="match status" value="1"/>
</dbReference>
<dbReference type="SUPFAM" id="SSF160631">
    <property type="entry name" value="SMI1/KNR4-like"/>
    <property type="match status" value="1"/>
</dbReference>
<keyword evidence="3" id="KW-1185">Reference proteome</keyword>
<name>A0A090D3D1_9BACT</name>
<dbReference type="RefSeq" id="WP_041018727.1">
    <property type="nucleotide sequence ID" value="NZ_CCEJ010000014.1"/>
</dbReference>
<dbReference type="Gene3D" id="3.40.1580.10">
    <property type="entry name" value="SMI1/KNR4-like"/>
    <property type="match status" value="1"/>
</dbReference>
<dbReference type="OrthoDB" id="8657476at2"/>
<comment type="caution">
    <text evidence="2">The sequence shown here is derived from an EMBL/GenBank/DDBJ whole genome shotgun (WGS) entry which is preliminary data.</text>
</comment>
<organism evidence="2 3">
    <name type="scientific">Candidatus Criblamydia sequanensis CRIB-18</name>
    <dbReference type="NCBI Taxonomy" id="1437425"/>
    <lineage>
        <taxon>Bacteria</taxon>
        <taxon>Pseudomonadati</taxon>
        <taxon>Chlamydiota</taxon>
        <taxon>Chlamydiia</taxon>
        <taxon>Parachlamydiales</taxon>
        <taxon>Candidatus Criblamydiaceae</taxon>
        <taxon>Candidatus Criblamydia</taxon>
    </lineage>
</organism>
<evidence type="ECO:0000313" key="3">
    <source>
        <dbReference type="Proteomes" id="UP000031552"/>
    </source>
</evidence>
<feature type="domain" description="Knr4/Smi1-like" evidence="1">
    <location>
        <begin position="23"/>
        <end position="142"/>
    </location>
</feature>
<sequence>MTLDAAYQSFAEKFYIDSNKLTPYPLEEIQKAETALEFQFPKDYRDFLLQVGPQAIYRIDSEKLDEEDFDEVDCLCYMTDLLLLDQVIEYHDTISDELIPFAGDGNGNKLCFSKELQGIFFWDHETDEVIFIKDSFKEVVQKVLEFPTTPLPCEEDPEEFASDDFDVYTLKVTNLGPNKMEVLMALRRITGWSLEETKERIARLPCSVISKGKLWLSDYSDYLENLGASIILVKDNG</sequence>
<dbReference type="InterPro" id="IPR037883">
    <property type="entry name" value="Knr4/Smi1-like_sf"/>
</dbReference>
<dbReference type="STRING" id="1437425.CSEC_2367"/>
<evidence type="ECO:0000259" key="1">
    <source>
        <dbReference type="SMART" id="SM00860"/>
    </source>
</evidence>
<dbReference type="Proteomes" id="UP000031552">
    <property type="component" value="Unassembled WGS sequence"/>
</dbReference>
<accession>A0A090D3D1</accession>
<dbReference type="Pfam" id="PF14568">
    <property type="entry name" value="SUKH_6"/>
    <property type="match status" value="1"/>
</dbReference>
<dbReference type="SMART" id="SM00860">
    <property type="entry name" value="SMI1_KNR4"/>
    <property type="match status" value="1"/>
</dbReference>
<evidence type="ECO:0000313" key="2">
    <source>
        <dbReference type="EMBL" id="CDR35173.1"/>
    </source>
</evidence>
<dbReference type="Gene3D" id="3.30.1390.10">
    <property type="match status" value="1"/>
</dbReference>
<reference evidence="2" key="2">
    <citation type="submission" date="2014-09" db="EMBL/GenBank/DDBJ databases">
        <title>Criblamydia sequanensis harbors a mega-plasmid encoding arsenite resistance.</title>
        <authorList>
            <person name="Bertelli C."/>
            <person name="Goesmann A."/>
            <person name="Greub G."/>
        </authorList>
    </citation>
    <scope>NUCLEOTIDE SEQUENCE [LARGE SCALE GENOMIC DNA]</scope>
    <source>
        <strain evidence="2">CRIB-18</strain>
    </source>
</reference>
<proteinExistence type="predicted"/>
<gene>
    <name evidence="2" type="ORF">CSEC_2367</name>
</gene>